<dbReference type="Proteomes" id="UP000323506">
    <property type="component" value="Chromosome D01"/>
</dbReference>
<evidence type="ECO:0008006" key="4">
    <source>
        <dbReference type="Google" id="ProtNLM"/>
    </source>
</evidence>
<proteinExistence type="predicted"/>
<dbReference type="EMBL" id="CM017701">
    <property type="protein sequence ID" value="TYG84466.1"/>
    <property type="molecule type" value="Genomic_DNA"/>
</dbReference>
<evidence type="ECO:0000256" key="1">
    <source>
        <dbReference type="SAM" id="Phobius"/>
    </source>
</evidence>
<dbReference type="PANTHER" id="PTHR33248">
    <property type="entry name" value="ZINC ION-BINDING PROTEIN"/>
    <property type="match status" value="1"/>
</dbReference>
<keyword evidence="1" id="KW-0472">Membrane</keyword>
<name>A0A5D2DTM5_GOSDA</name>
<feature type="transmembrane region" description="Helical" evidence="1">
    <location>
        <begin position="80"/>
        <end position="96"/>
    </location>
</feature>
<keyword evidence="1" id="KW-1133">Transmembrane helix</keyword>
<accession>A0A5D2DTM5</accession>
<dbReference type="AlphaFoldDB" id="A0A5D2DTM5"/>
<reference evidence="2 3" key="1">
    <citation type="submission" date="2019-06" db="EMBL/GenBank/DDBJ databases">
        <title>WGS assembly of Gossypium darwinii.</title>
        <authorList>
            <person name="Chen Z.J."/>
            <person name="Sreedasyam A."/>
            <person name="Ando A."/>
            <person name="Song Q."/>
            <person name="De L."/>
            <person name="Hulse-Kemp A."/>
            <person name="Ding M."/>
            <person name="Ye W."/>
            <person name="Kirkbride R."/>
            <person name="Jenkins J."/>
            <person name="Plott C."/>
            <person name="Lovell J."/>
            <person name="Lin Y.-M."/>
            <person name="Vaughn R."/>
            <person name="Liu B."/>
            <person name="Li W."/>
            <person name="Simpson S."/>
            <person name="Scheffler B."/>
            <person name="Saski C."/>
            <person name="Grover C."/>
            <person name="Hu G."/>
            <person name="Conover J."/>
            <person name="Carlson J."/>
            <person name="Shu S."/>
            <person name="Boston L."/>
            <person name="Williams M."/>
            <person name="Peterson D."/>
            <person name="Mcgee K."/>
            <person name="Jones D."/>
            <person name="Wendel J."/>
            <person name="Stelly D."/>
            <person name="Grimwood J."/>
            <person name="Schmutz J."/>
        </authorList>
    </citation>
    <scope>NUCLEOTIDE SEQUENCE [LARGE SCALE GENOMIC DNA]</scope>
    <source>
        <strain evidence="2">1808015.09</strain>
    </source>
</reference>
<keyword evidence="1" id="KW-0812">Transmembrane</keyword>
<organism evidence="2 3">
    <name type="scientific">Gossypium darwinii</name>
    <name type="common">Darwin's cotton</name>
    <name type="synonym">Gossypium barbadense var. darwinii</name>
    <dbReference type="NCBI Taxonomy" id="34276"/>
    <lineage>
        <taxon>Eukaryota</taxon>
        <taxon>Viridiplantae</taxon>
        <taxon>Streptophyta</taxon>
        <taxon>Embryophyta</taxon>
        <taxon>Tracheophyta</taxon>
        <taxon>Spermatophyta</taxon>
        <taxon>Magnoliopsida</taxon>
        <taxon>eudicotyledons</taxon>
        <taxon>Gunneridae</taxon>
        <taxon>Pentapetalae</taxon>
        <taxon>rosids</taxon>
        <taxon>malvids</taxon>
        <taxon>Malvales</taxon>
        <taxon>Malvaceae</taxon>
        <taxon>Malvoideae</taxon>
        <taxon>Gossypium</taxon>
    </lineage>
</organism>
<gene>
    <name evidence="2" type="ORF">ES288_D01G252800v1</name>
</gene>
<evidence type="ECO:0000313" key="3">
    <source>
        <dbReference type="Proteomes" id="UP000323506"/>
    </source>
</evidence>
<keyword evidence="3" id="KW-1185">Reference proteome</keyword>
<sequence>MEIPTVIPMCYYGNKANLRTSWFNDNSGRRFFGCKKYGSGFQNAYCFFAWFDPPLTCSRIVLMGVLKKVRTMEDARRNERKIWLMVLLFVILLWLLK</sequence>
<evidence type="ECO:0000313" key="2">
    <source>
        <dbReference type="EMBL" id="TYG84466.1"/>
    </source>
</evidence>
<protein>
    <recommendedName>
        <fullName evidence="4">Zinc finger GRF-type domain-containing protein</fullName>
    </recommendedName>
</protein>